<reference evidence="10 11" key="1">
    <citation type="journal article" date="2023" name="Nucleic Acids Res.">
        <title>The hologenome of Daphnia magna reveals possible DNA methylation and microbiome-mediated evolution of the host genome.</title>
        <authorList>
            <person name="Chaturvedi A."/>
            <person name="Li X."/>
            <person name="Dhandapani V."/>
            <person name="Marshall H."/>
            <person name="Kissane S."/>
            <person name="Cuenca-Cambronero M."/>
            <person name="Asole G."/>
            <person name="Calvet F."/>
            <person name="Ruiz-Romero M."/>
            <person name="Marangio P."/>
            <person name="Guigo R."/>
            <person name="Rago D."/>
            <person name="Mirbahai L."/>
            <person name="Eastwood N."/>
            <person name="Colbourne J.K."/>
            <person name="Zhou J."/>
            <person name="Mallon E."/>
            <person name="Orsini L."/>
        </authorList>
    </citation>
    <scope>NUCLEOTIDE SEQUENCE [LARGE SCALE GENOMIC DNA]</scope>
    <source>
        <strain evidence="10">LRV0_1</strain>
    </source>
</reference>
<protein>
    <recommendedName>
        <fullName evidence="9">Cadherin domain-containing protein</fullName>
    </recommendedName>
</protein>
<organism evidence="10 11">
    <name type="scientific">Daphnia magna</name>
    <dbReference type="NCBI Taxonomy" id="35525"/>
    <lineage>
        <taxon>Eukaryota</taxon>
        <taxon>Metazoa</taxon>
        <taxon>Ecdysozoa</taxon>
        <taxon>Arthropoda</taxon>
        <taxon>Crustacea</taxon>
        <taxon>Branchiopoda</taxon>
        <taxon>Diplostraca</taxon>
        <taxon>Cladocera</taxon>
        <taxon>Anomopoda</taxon>
        <taxon>Daphniidae</taxon>
        <taxon>Daphnia</taxon>
    </lineage>
</organism>
<dbReference type="PANTHER" id="PTHR24025">
    <property type="entry name" value="DESMOGLEIN FAMILY MEMBER"/>
    <property type="match status" value="1"/>
</dbReference>
<dbReference type="PROSITE" id="PS50268">
    <property type="entry name" value="CADHERIN_2"/>
    <property type="match status" value="2"/>
</dbReference>
<keyword evidence="3" id="KW-0677">Repeat</keyword>
<evidence type="ECO:0000256" key="2">
    <source>
        <dbReference type="ARBA" id="ARBA00022692"/>
    </source>
</evidence>
<keyword evidence="6" id="KW-1133">Transmembrane helix</keyword>
<dbReference type="SUPFAM" id="SSF49313">
    <property type="entry name" value="Cadherin-like"/>
    <property type="match status" value="2"/>
</dbReference>
<comment type="subcellular location">
    <subcellularLocation>
        <location evidence="1">Membrane</location>
    </subcellularLocation>
</comment>
<evidence type="ECO:0000259" key="9">
    <source>
        <dbReference type="PROSITE" id="PS50268"/>
    </source>
</evidence>
<keyword evidence="2" id="KW-0812">Transmembrane</keyword>
<gene>
    <name evidence="10" type="ORF">OUZ56_019906</name>
</gene>
<evidence type="ECO:0000256" key="7">
    <source>
        <dbReference type="ARBA" id="ARBA00023136"/>
    </source>
</evidence>
<dbReference type="PANTHER" id="PTHR24025:SF23">
    <property type="entry name" value="NEURAL-CADHERIN"/>
    <property type="match status" value="1"/>
</dbReference>
<dbReference type="PROSITE" id="PS00232">
    <property type="entry name" value="CADHERIN_1"/>
    <property type="match status" value="1"/>
</dbReference>
<dbReference type="EMBL" id="JAOYFB010000003">
    <property type="protein sequence ID" value="KAK4010774.1"/>
    <property type="molecule type" value="Genomic_DNA"/>
</dbReference>
<evidence type="ECO:0000256" key="5">
    <source>
        <dbReference type="ARBA" id="ARBA00022889"/>
    </source>
</evidence>
<dbReference type="CDD" id="cd11304">
    <property type="entry name" value="Cadherin_repeat"/>
    <property type="match status" value="2"/>
</dbReference>
<proteinExistence type="predicted"/>
<feature type="domain" description="Cadherin" evidence="9">
    <location>
        <begin position="209"/>
        <end position="322"/>
    </location>
</feature>
<dbReference type="InterPro" id="IPR050971">
    <property type="entry name" value="Cadherin-domain_protein"/>
</dbReference>
<dbReference type="InterPro" id="IPR002126">
    <property type="entry name" value="Cadherin-like_dom"/>
</dbReference>
<name>A0ABQ9ZCY8_9CRUS</name>
<evidence type="ECO:0000313" key="10">
    <source>
        <dbReference type="EMBL" id="KAK4010774.1"/>
    </source>
</evidence>
<dbReference type="Pfam" id="PF00028">
    <property type="entry name" value="Cadherin"/>
    <property type="match status" value="1"/>
</dbReference>
<evidence type="ECO:0000256" key="4">
    <source>
        <dbReference type="ARBA" id="ARBA00022837"/>
    </source>
</evidence>
<dbReference type="Gene3D" id="2.60.40.60">
    <property type="entry name" value="Cadherins"/>
    <property type="match status" value="3"/>
</dbReference>
<dbReference type="InterPro" id="IPR015919">
    <property type="entry name" value="Cadherin-like_sf"/>
</dbReference>
<dbReference type="PRINTS" id="PR00205">
    <property type="entry name" value="CADHERIN"/>
</dbReference>
<sequence length="412" mass="46476">MQPTLRSLVVAHDVPAGFSIDRWASTSPEAEYKLLRSPFSDRFALVDNGLLMTTAKLDALIYHPQPLTLYLAEDGPSRKSTHAVQLYVVDRQHLIRFAKPTYRAHVTENAPAGTPVVVDGLFVMAENGSQVKFDIMSGGSDSFRIEKLENANCTNQTSARLVTRRPLDREIQSVYDLVVRAVSSHPPGTATCRVIISIDDVNDNRPIFSALEYHFEVPKTAMKYDRVGRVKAFDADGDHAIFRLTSASNSFVMIPQTGEIILIDAQLPSSNRTYVLQVAAKDRRDPGWETEQAARIFIRTADNEVDQDQEKHNVVKRRAPRALRPTKRIEFSEADGAPEGKLMFALDKPSEKERFKVRDDNPWVTVEPNGNVRVKRKWDYEELGPEKTIDFWVTITNSEGGGFLDERKQFTD</sequence>
<keyword evidence="5" id="KW-0130">Cell adhesion</keyword>
<dbReference type="SMART" id="SM00112">
    <property type="entry name" value="CA"/>
    <property type="match status" value="2"/>
</dbReference>
<keyword evidence="4 8" id="KW-0106">Calcium</keyword>
<evidence type="ECO:0000313" key="11">
    <source>
        <dbReference type="Proteomes" id="UP001234178"/>
    </source>
</evidence>
<evidence type="ECO:0000256" key="3">
    <source>
        <dbReference type="ARBA" id="ARBA00022737"/>
    </source>
</evidence>
<dbReference type="InterPro" id="IPR020894">
    <property type="entry name" value="Cadherin_CS"/>
</dbReference>
<keyword evidence="7" id="KW-0472">Membrane</keyword>
<keyword evidence="11" id="KW-1185">Reference proteome</keyword>
<evidence type="ECO:0000256" key="1">
    <source>
        <dbReference type="ARBA" id="ARBA00004370"/>
    </source>
</evidence>
<evidence type="ECO:0000256" key="6">
    <source>
        <dbReference type="ARBA" id="ARBA00022989"/>
    </source>
</evidence>
<evidence type="ECO:0000256" key="8">
    <source>
        <dbReference type="PROSITE-ProRule" id="PRU00043"/>
    </source>
</evidence>
<feature type="domain" description="Cadherin" evidence="9">
    <location>
        <begin position="98"/>
        <end position="208"/>
    </location>
</feature>
<comment type="caution">
    <text evidence="10">The sequence shown here is derived from an EMBL/GenBank/DDBJ whole genome shotgun (WGS) entry which is preliminary data.</text>
</comment>
<accession>A0ABQ9ZCY8</accession>
<dbReference type="Proteomes" id="UP001234178">
    <property type="component" value="Unassembled WGS sequence"/>
</dbReference>